<feature type="binding site" evidence="12">
    <location>
        <position position="814"/>
    </location>
    <ligand>
        <name>Zn(2+)</name>
        <dbReference type="ChEBI" id="CHEBI:29105"/>
        <note>catalytic</note>
    </ligand>
</feature>
<dbReference type="SMART" id="SM00235">
    <property type="entry name" value="ZnMc"/>
    <property type="match status" value="1"/>
</dbReference>
<evidence type="ECO:0000256" key="7">
    <source>
        <dbReference type="ARBA" id="ARBA00023145"/>
    </source>
</evidence>
<evidence type="ECO:0000256" key="11">
    <source>
        <dbReference type="ARBA" id="ARBA00024324"/>
    </source>
</evidence>
<feature type="active site" evidence="12">
    <location>
        <position position="815"/>
    </location>
</feature>
<keyword evidence="5 12" id="KW-0862">Zinc</keyword>
<gene>
    <name evidence="18" type="ORF">D9C73_000064</name>
</gene>
<proteinExistence type="predicted"/>
<dbReference type="PROSITE" id="PS51196">
    <property type="entry name" value="SECA_MOTOR_DEAD"/>
    <property type="match status" value="1"/>
</dbReference>
<dbReference type="Gene3D" id="3.40.50.300">
    <property type="entry name" value="P-loop containing nucleotide triphosphate hydrolases"/>
    <property type="match status" value="2"/>
</dbReference>
<evidence type="ECO:0000256" key="8">
    <source>
        <dbReference type="ARBA" id="ARBA00023157"/>
    </source>
</evidence>
<keyword evidence="10" id="KW-0968">Cytoplasmic vesicle</keyword>
<keyword evidence="4 12" id="KW-0378">Hydrolase</keyword>
<evidence type="ECO:0000313" key="19">
    <source>
        <dbReference type="Proteomes" id="UP000298787"/>
    </source>
</evidence>
<evidence type="ECO:0000256" key="4">
    <source>
        <dbReference type="ARBA" id="ARBA00022801"/>
    </source>
</evidence>
<dbReference type="InterPro" id="IPR011115">
    <property type="entry name" value="SecA_DEAD"/>
</dbReference>
<keyword evidence="6 12" id="KW-0482">Metalloprotease</keyword>
<evidence type="ECO:0000256" key="14">
    <source>
        <dbReference type="SAM" id="Coils"/>
    </source>
</evidence>
<dbReference type="InterPro" id="IPR014018">
    <property type="entry name" value="SecA_motor_DEAD"/>
</dbReference>
<dbReference type="FunFam" id="3.40.390.10:FF:000040">
    <property type="entry name" value="Metalloendopeptidase"/>
    <property type="match status" value="1"/>
</dbReference>
<accession>A0A4U5TXJ4</accession>
<dbReference type="InterPro" id="IPR027417">
    <property type="entry name" value="P-loop_NTPase"/>
</dbReference>
<feature type="binding site" evidence="12">
    <location>
        <position position="824"/>
    </location>
    <ligand>
        <name>Zn(2+)</name>
        <dbReference type="ChEBI" id="CHEBI:29105"/>
        <note>catalytic</note>
    </ligand>
</feature>
<dbReference type="InterPro" id="IPR006026">
    <property type="entry name" value="Peptidase_Metallo"/>
</dbReference>
<dbReference type="InterPro" id="IPR034039">
    <property type="entry name" value="ZnMP_hatching_enz"/>
</dbReference>
<dbReference type="GO" id="GO:0004222">
    <property type="term" value="F:metalloendopeptidase activity"/>
    <property type="evidence" value="ECO:0007669"/>
    <property type="project" value="UniProtKB-UniRule"/>
</dbReference>
<dbReference type="STRING" id="240159.A0A4U5TXJ4"/>
<dbReference type="InterPro" id="IPR001506">
    <property type="entry name" value="Peptidase_M12A"/>
</dbReference>
<dbReference type="PROSITE" id="PS51864">
    <property type="entry name" value="ASTACIN"/>
    <property type="match status" value="1"/>
</dbReference>
<dbReference type="SUPFAM" id="SSF52540">
    <property type="entry name" value="P-loop containing nucleoside triphosphate hydrolases"/>
    <property type="match status" value="1"/>
</dbReference>
<dbReference type="EMBL" id="CM014078">
    <property type="protein sequence ID" value="TKS66008.1"/>
    <property type="molecule type" value="Genomic_DNA"/>
</dbReference>
<dbReference type="SMART" id="SM00957">
    <property type="entry name" value="SecA_DEAD"/>
    <property type="match status" value="1"/>
</dbReference>
<dbReference type="InterPro" id="IPR024079">
    <property type="entry name" value="MetalloPept_cat_dom_sf"/>
</dbReference>
<dbReference type="PANTHER" id="PTHR10127">
    <property type="entry name" value="DISCOIDIN, CUB, EGF, LAMININ , AND ZINC METALLOPROTEASE DOMAIN CONTAINING"/>
    <property type="match status" value="1"/>
</dbReference>
<dbReference type="Proteomes" id="UP000298787">
    <property type="component" value="Chromosome 1"/>
</dbReference>
<dbReference type="GO" id="GO:0006508">
    <property type="term" value="P:proteolysis"/>
    <property type="evidence" value="ECO:0007669"/>
    <property type="project" value="UniProtKB-KW"/>
</dbReference>
<dbReference type="Gene3D" id="3.40.390.10">
    <property type="entry name" value="Collagenase (Catalytic Domain)"/>
    <property type="match status" value="1"/>
</dbReference>
<dbReference type="GO" id="GO:0042588">
    <property type="term" value="C:zymogen granule"/>
    <property type="evidence" value="ECO:0007669"/>
    <property type="project" value="UniProtKB-SubCell"/>
</dbReference>
<keyword evidence="2 12" id="KW-0479">Metal-binding</keyword>
<dbReference type="CDD" id="cd04283">
    <property type="entry name" value="ZnMc_hatching_enzyme"/>
    <property type="match status" value="1"/>
</dbReference>
<evidence type="ECO:0000256" key="13">
    <source>
        <dbReference type="RuleBase" id="RU361183"/>
    </source>
</evidence>
<comment type="subcellular location">
    <subcellularLocation>
        <location evidence="11">Zymogen granule</location>
    </subcellularLocation>
</comment>
<organism evidence="18 19">
    <name type="scientific">Collichthys lucidus</name>
    <name type="common">Big head croaker</name>
    <name type="synonym">Sciaena lucida</name>
    <dbReference type="NCBI Taxonomy" id="240159"/>
    <lineage>
        <taxon>Eukaryota</taxon>
        <taxon>Metazoa</taxon>
        <taxon>Chordata</taxon>
        <taxon>Craniata</taxon>
        <taxon>Vertebrata</taxon>
        <taxon>Euteleostomi</taxon>
        <taxon>Actinopterygii</taxon>
        <taxon>Neopterygii</taxon>
        <taxon>Teleostei</taxon>
        <taxon>Neoteleostei</taxon>
        <taxon>Acanthomorphata</taxon>
        <taxon>Eupercaria</taxon>
        <taxon>Sciaenidae</taxon>
        <taxon>Collichthys</taxon>
    </lineage>
</organism>
<feature type="coiled-coil region" evidence="14">
    <location>
        <begin position="620"/>
        <end position="658"/>
    </location>
</feature>
<sequence>MLTCPVQPSDSLLKHLKNKNKQNTWFILETMTDSIPVPSLSLSQLTAEQLEKIRSVLDELLFDEWIGALPSLSTLQHAQVFITEQCVLFLEIPEGLSLPIISDHVQSLVESISQSACNVFESFLLTQALYINLMHFCTDYGSSDTDAALMAKQWAGDELSTEQLFPIEFLSTLTASLQNLCRAVFETKGQWPTVSQMLRWCALVLTEKSGAIQILGMEEDPCVTAMFAATQACMGNKLAIMLSSDIHSEKQTKEWSDFYKYFEISLNTNMKKTNVSYRDVYEMDIVYGTISDFVSDYLQYSIEGMETGNPQFSRQFIIEEQSLTSFHNLELSKLMDNDSLLCAAEVLQNLMGDIKNHTDLQRAKNLSHSTDTKDLQEFLAVLCNAVHLHKAGRKWWPRATQMISWCLLVLSDTGKLLEMGTGEGKSCVIAMFAVLRVLRGEKVDVVSSSSVLCQRDAKEWTNFYKYFGVTADTNTNKTTDEDRKECYQKDVVYGTIEAFAADHLRQIFEMKDVRPDRSYQCIIIDEVDSLLLDQGVQLTYLSSPMVSMQHLNIILAMIWGNVSQYGFLSTGHQSFVQGPPASFFKAIFDSIDTEETEINDPMDILHIAEELNTVPKGFTEELYRSEKEELLRKLKTALARARNAKASKEENALEAEHLRSVVADTLLKQPGQWEPFIKRKEWIEATRGGDWYLAEGGSDELLLDGDVLIPRTRNAMKCLKEPRACLWPKSANGNVEIPFLIREKYDQAERNTILTAMKDFASKTCIRFIPRTTQTRHISIEPRLGCFSLLGYVGGRQVVSLQKFGCVTHGITQHELLHSMGFYHEQSRSDRDHYVTINWDNIRTSYLSNFKKEDTNNLNTPYDYSSIMHYGRTAFGMHGSETITPFPNPSVPIGQRDRLSNFDILKINKLYKCWNYLCVPLSTALQKAELSNWKEKIVGFGSDGAAVMVGRVGGVTTLLRADVPHLINIQCLGHVLELAAMDAMKGNDRLKKLIPPFLFLKNTGLEMTLIRSMAAAGMPTNLRACSAEKYLQALRAYGRTTGATCMLCNRSCED</sequence>
<reference evidence="18 19" key="1">
    <citation type="submission" date="2019-01" db="EMBL/GenBank/DDBJ databases">
        <title>Genome Assembly of Collichthys lucidus.</title>
        <authorList>
            <person name="Cai M."/>
            <person name="Xiao S."/>
        </authorList>
    </citation>
    <scope>NUCLEOTIDE SEQUENCE [LARGE SCALE GENOMIC DNA]</scope>
    <source>
        <strain evidence="18">JT15FE1705JMU</strain>
        <tissue evidence="18">Muscle</tissue>
    </source>
</reference>
<evidence type="ECO:0000256" key="2">
    <source>
        <dbReference type="ARBA" id="ARBA00022723"/>
    </source>
</evidence>
<keyword evidence="7" id="KW-0865">Zymogen</keyword>
<keyword evidence="3" id="KW-0732">Signal</keyword>
<feature type="domain" description="Helicase ATP-binding" evidence="15">
    <location>
        <begin position="406"/>
        <end position="563"/>
    </location>
</feature>
<evidence type="ECO:0000259" key="16">
    <source>
        <dbReference type="PROSITE" id="PS51196"/>
    </source>
</evidence>
<evidence type="ECO:0000256" key="10">
    <source>
        <dbReference type="ARBA" id="ARBA00023329"/>
    </source>
</evidence>
<dbReference type="Pfam" id="PF07517">
    <property type="entry name" value="SecA_DEAD"/>
    <property type="match status" value="2"/>
</dbReference>
<keyword evidence="8" id="KW-1015">Disulfide bond</keyword>
<evidence type="ECO:0000256" key="3">
    <source>
        <dbReference type="ARBA" id="ARBA00022729"/>
    </source>
</evidence>
<dbReference type="EC" id="3.4.24.-" evidence="13"/>
<evidence type="ECO:0000256" key="5">
    <source>
        <dbReference type="ARBA" id="ARBA00022833"/>
    </source>
</evidence>
<dbReference type="Pfam" id="PF01400">
    <property type="entry name" value="Astacin"/>
    <property type="match status" value="1"/>
</dbReference>
<evidence type="ECO:0000256" key="1">
    <source>
        <dbReference type="ARBA" id="ARBA00022670"/>
    </source>
</evidence>
<dbReference type="PRINTS" id="PR00480">
    <property type="entry name" value="ASTACIN"/>
</dbReference>
<dbReference type="GO" id="GO:0008270">
    <property type="term" value="F:zinc ion binding"/>
    <property type="evidence" value="ECO:0007669"/>
    <property type="project" value="UniProtKB-UniRule"/>
</dbReference>
<evidence type="ECO:0000256" key="6">
    <source>
        <dbReference type="ARBA" id="ARBA00023049"/>
    </source>
</evidence>
<protein>
    <recommendedName>
        <fullName evidence="13">Metalloendopeptidase</fullName>
        <ecNumber evidence="13">3.4.24.-</ecNumber>
    </recommendedName>
</protein>
<evidence type="ECO:0000259" key="17">
    <source>
        <dbReference type="PROSITE" id="PS51864"/>
    </source>
</evidence>
<dbReference type="AlphaFoldDB" id="A0A4U5TXJ4"/>
<feature type="domain" description="SecA family profile" evidence="16">
    <location>
        <begin position="316"/>
        <end position="638"/>
    </location>
</feature>
<keyword evidence="9" id="KW-0325">Glycoprotein</keyword>
<evidence type="ECO:0000256" key="12">
    <source>
        <dbReference type="PROSITE-ProRule" id="PRU01211"/>
    </source>
</evidence>
<evidence type="ECO:0000256" key="9">
    <source>
        <dbReference type="ARBA" id="ARBA00023180"/>
    </source>
</evidence>
<keyword evidence="14" id="KW-0175">Coiled coil</keyword>
<feature type="domain" description="Peptidase M12A" evidence="17">
    <location>
        <begin position="714"/>
        <end position="914"/>
    </location>
</feature>
<dbReference type="GO" id="GO:0005524">
    <property type="term" value="F:ATP binding"/>
    <property type="evidence" value="ECO:0007669"/>
    <property type="project" value="InterPro"/>
</dbReference>
<keyword evidence="19" id="KW-1185">Reference proteome</keyword>
<comment type="cofactor">
    <cofactor evidence="12 13">
        <name>Zn(2+)</name>
        <dbReference type="ChEBI" id="CHEBI:29105"/>
    </cofactor>
    <text evidence="12 13">Binds 1 zinc ion per subunit.</text>
</comment>
<dbReference type="PROSITE" id="PS51192">
    <property type="entry name" value="HELICASE_ATP_BIND_1"/>
    <property type="match status" value="1"/>
</dbReference>
<feature type="binding site" evidence="12">
    <location>
        <position position="818"/>
    </location>
    <ligand>
        <name>Zn(2+)</name>
        <dbReference type="ChEBI" id="CHEBI:29105"/>
        <note>catalytic</note>
    </ligand>
</feature>
<evidence type="ECO:0000313" key="18">
    <source>
        <dbReference type="EMBL" id="TKS66008.1"/>
    </source>
</evidence>
<keyword evidence="1 12" id="KW-0645">Protease</keyword>
<comment type="caution">
    <text evidence="12">Lacks conserved residue(s) required for the propagation of feature annotation.</text>
</comment>
<dbReference type="PANTHER" id="PTHR10127:SF839">
    <property type="entry name" value="HATCHING ENZYME 1.2-RELATED"/>
    <property type="match status" value="1"/>
</dbReference>
<dbReference type="GO" id="GO:0016020">
    <property type="term" value="C:membrane"/>
    <property type="evidence" value="ECO:0007669"/>
    <property type="project" value="InterPro"/>
</dbReference>
<dbReference type="GO" id="GO:0017038">
    <property type="term" value="P:protein import"/>
    <property type="evidence" value="ECO:0007669"/>
    <property type="project" value="InterPro"/>
</dbReference>
<dbReference type="InterPro" id="IPR014001">
    <property type="entry name" value="Helicase_ATP-bd"/>
</dbReference>
<name>A0A4U5TXJ4_COLLU</name>
<evidence type="ECO:0000259" key="15">
    <source>
        <dbReference type="PROSITE" id="PS51192"/>
    </source>
</evidence>
<dbReference type="SUPFAM" id="SSF55486">
    <property type="entry name" value="Metalloproteases ('zincins'), catalytic domain"/>
    <property type="match status" value="1"/>
</dbReference>